<evidence type="ECO:0000313" key="3">
    <source>
        <dbReference type="Proteomes" id="UP001165121"/>
    </source>
</evidence>
<evidence type="ECO:0000313" key="2">
    <source>
        <dbReference type="EMBL" id="GMF39600.1"/>
    </source>
</evidence>
<gene>
    <name evidence="2" type="ORF">Pfra01_001182600</name>
</gene>
<reference evidence="2" key="1">
    <citation type="submission" date="2023-04" db="EMBL/GenBank/DDBJ databases">
        <title>Phytophthora fragariaefolia NBRC 109709.</title>
        <authorList>
            <person name="Ichikawa N."/>
            <person name="Sato H."/>
            <person name="Tonouchi N."/>
        </authorList>
    </citation>
    <scope>NUCLEOTIDE SEQUENCE</scope>
    <source>
        <strain evidence="2">NBRC 109709</strain>
    </source>
</reference>
<sequence>MNEQVRNSASHTLVDSVRHNRRPHPIARERWHATGHDFRGTQRFQRSRRLDVVVSTYADVGTESQMQEVQQHSVAGADLSPTQGAVDGGDSRNSSSTTRTSPPPPLWQTPVYETVMVVPPHKQFGMNRIRKPQYWQFIVLVAHYQFWGIDEDKLKNEHAVCILHKVQAGDSVQKEKQWR</sequence>
<protein>
    <submittedName>
        <fullName evidence="2">Unnamed protein product</fullName>
    </submittedName>
</protein>
<feature type="compositionally biased region" description="Polar residues" evidence="1">
    <location>
        <begin position="64"/>
        <end position="73"/>
    </location>
</feature>
<evidence type="ECO:0000256" key="1">
    <source>
        <dbReference type="SAM" id="MobiDB-lite"/>
    </source>
</evidence>
<organism evidence="2 3">
    <name type="scientific">Phytophthora fragariaefolia</name>
    <dbReference type="NCBI Taxonomy" id="1490495"/>
    <lineage>
        <taxon>Eukaryota</taxon>
        <taxon>Sar</taxon>
        <taxon>Stramenopiles</taxon>
        <taxon>Oomycota</taxon>
        <taxon>Peronosporomycetes</taxon>
        <taxon>Peronosporales</taxon>
        <taxon>Peronosporaceae</taxon>
        <taxon>Phytophthora</taxon>
    </lineage>
</organism>
<keyword evidence="3" id="KW-1185">Reference proteome</keyword>
<name>A0A9W7CTA9_9STRA</name>
<feature type="region of interest" description="Disordered" evidence="1">
    <location>
        <begin position="64"/>
        <end position="107"/>
    </location>
</feature>
<proteinExistence type="predicted"/>
<dbReference type="Proteomes" id="UP001165121">
    <property type="component" value="Unassembled WGS sequence"/>
</dbReference>
<accession>A0A9W7CTA9</accession>
<comment type="caution">
    <text evidence="2">The sequence shown here is derived from an EMBL/GenBank/DDBJ whole genome shotgun (WGS) entry which is preliminary data.</text>
</comment>
<feature type="region of interest" description="Disordered" evidence="1">
    <location>
        <begin position="1"/>
        <end position="22"/>
    </location>
</feature>
<dbReference type="AlphaFoldDB" id="A0A9W7CTA9"/>
<dbReference type="EMBL" id="BSXT01001178">
    <property type="protein sequence ID" value="GMF39600.1"/>
    <property type="molecule type" value="Genomic_DNA"/>
</dbReference>
<feature type="compositionally biased region" description="Polar residues" evidence="1">
    <location>
        <begin position="1"/>
        <end position="13"/>
    </location>
</feature>